<dbReference type="AlphaFoldDB" id="A0AAE2SE31"/>
<feature type="compositionally biased region" description="Polar residues" evidence="1">
    <location>
        <begin position="39"/>
        <end position="62"/>
    </location>
</feature>
<sequence length="70" mass="7083">MKHSCYLAVLTVATLALGSCNTFIGMGRDLQGAGAAMQNRGTTGTWDGSGANPNAVTPTAQNPYGVPVAQ</sequence>
<keyword evidence="2" id="KW-0732">Signal</keyword>
<accession>A0AAE2SE31</accession>
<dbReference type="PROSITE" id="PS51257">
    <property type="entry name" value="PROKAR_LIPOPROTEIN"/>
    <property type="match status" value="1"/>
</dbReference>
<organism evidence="3 4">
    <name type="scientific">Oceaniferula flava</name>
    <dbReference type="NCBI Taxonomy" id="2800421"/>
    <lineage>
        <taxon>Bacteria</taxon>
        <taxon>Pseudomonadati</taxon>
        <taxon>Verrucomicrobiota</taxon>
        <taxon>Verrucomicrobiia</taxon>
        <taxon>Verrucomicrobiales</taxon>
        <taxon>Verrucomicrobiaceae</taxon>
        <taxon>Oceaniferula</taxon>
    </lineage>
</organism>
<gene>
    <name evidence="3" type="ORF">JIN83_09980</name>
</gene>
<evidence type="ECO:0008006" key="5">
    <source>
        <dbReference type="Google" id="ProtNLM"/>
    </source>
</evidence>
<evidence type="ECO:0000256" key="2">
    <source>
        <dbReference type="SAM" id="SignalP"/>
    </source>
</evidence>
<evidence type="ECO:0000313" key="4">
    <source>
        <dbReference type="Proteomes" id="UP000634206"/>
    </source>
</evidence>
<evidence type="ECO:0000256" key="1">
    <source>
        <dbReference type="SAM" id="MobiDB-lite"/>
    </source>
</evidence>
<comment type="caution">
    <text evidence="3">The sequence shown here is derived from an EMBL/GenBank/DDBJ whole genome shotgun (WGS) entry which is preliminary data.</text>
</comment>
<dbReference type="EMBL" id="JAENIG010000006">
    <property type="protein sequence ID" value="MBK1855287.1"/>
    <property type="molecule type" value="Genomic_DNA"/>
</dbReference>
<feature type="signal peptide" evidence="2">
    <location>
        <begin position="1"/>
        <end position="18"/>
    </location>
</feature>
<name>A0AAE2SE31_9BACT</name>
<dbReference type="Proteomes" id="UP000634206">
    <property type="component" value="Unassembled WGS sequence"/>
</dbReference>
<reference evidence="3" key="1">
    <citation type="submission" date="2021-01" db="EMBL/GenBank/DDBJ databases">
        <title>Modified the classification status of verrucomicrobia.</title>
        <authorList>
            <person name="Feng X."/>
        </authorList>
    </citation>
    <scope>NUCLEOTIDE SEQUENCE</scope>
    <source>
        <strain evidence="3">5K15</strain>
    </source>
</reference>
<keyword evidence="4" id="KW-1185">Reference proteome</keyword>
<evidence type="ECO:0000313" key="3">
    <source>
        <dbReference type="EMBL" id="MBK1855287.1"/>
    </source>
</evidence>
<protein>
    <recommendedName>
        <fullName evidence="5">Entericidin</fullName>
    </recommendedName>
</protein>
<dbReference type="RefSeq" id="WP_309489900.1">
    <property type="nucleotide sequence ID" value="NZ_JAENIG010000006.1"/>
</dbReference>
<proteinExistence type="predicted"/>
<feature type="region of interest" description="Disordered" evidence="1">
    <location>
        <begin position="34"/>
        <end position="70"/>
    </location>
</feature>
<feature type="chain" id="PRO_5041917227" description="Entericidin" evidence="2">
    <location>
        <begin position="19"/>
        <end position="70"/>
    </location>
</feature>